<evidence type="ECO:0000313" key="11">
    <source>
        <dbReference type="EMBL" id="MBP1934700.1"/>
    </source>
</evidence>
<proteinExistence type="inferred from homology"/>
<name>A0ABS4GWP2_9BACL</name>
<evidence type="ECO:0000256" key="6">
    <source>
        <dbReference type="ARBA" id="ARBA00022989"/>
    </source>
</evidence>
<feature type="transmembrane region" description="Helical" evidence="9">
    <location>
        <begin position="86"/>
        <end position="106"/>
    </location>
</feature>
<keyword evidence="7 9" id="KW-0472">Membrane</keyword>
<dbReference type="EMBL" id="JAGGKT010000025">
    <property type="protein sequence ID" value="MBP1934700.1"/>
    <property type="molecule type" value="Genomic_DNA"/>
</dbReference>
<keyword evidence="4" id="KW-0997">Cell inner membrane</keyword>
<accession>A0ABS4GWP2</accession>
<evidence type="ECO:0000256" key="3">
    <source>
        <dbReference type="ARBA" id="ARBA00022475"/>
    </source>
</evidence>
<keyword evidence="12" id="KW-1185">Reference proteome</keyword>
<dbReference type="RefSeq" id="WP_209812685.1">
    <property type="nucleotide sequence ID" value="NZ_JAGGKT010000025.1"/>
</dbReference>
<comment type="similarity">
    <text evidence="8">Belongs to the TRAP transporter small permease family.</text>
</comment>
<dbReference type="InterPro" id="IPR007387">
    <property type="entry name" value="TRAP_DctQ"/>
</dbReference>
<evidence type="ECO:0000256" key="4">
    <source>
        <dbReference type="ARBA" id="ARBA00022519"/>
    </source>
</evidence>
<dbReference type="PANTHER" id="PTHR35011:SF11">
    <property type="entry name" value="TRAP TRANSPORTER SMALL PERMEASE PROTEIN"/>
    <property type="match status" value="1"/>
</dbReference>
<evidence type="ECO:0000256" key="2">
    <source>
        <dbReference type="ARBA" id="ARBA00022448"/>
    </source>
</evidence>
<dbReference type="Proteomes" id="UP001519343">
    <property type="component" value="Unassembled WGS sequence"/>
</dbReference>
<reference evidence="11 12" key="1">
    <citation type="submission" date="2021-03" db="EMBL/GenBank/DDBJ databases">
        <title>Genomic Encyclopedia of Type Strains, Phase IV (KMG-IV): sequencing the most valuable type-strain genomes for metagenomic binning, comparative biology and taxonomic classification.</title>
        <authorList>
            <person name="Goeker M."/>
        </authorList>
    </citation>
    <scope>NUCLEOTIDE SEQUENCE [LARGE SCALE GENOMIC DNA]</scope>
    <source>
        <strain evidence="11 12">DSM 24738</strain>
    </source>
</reference>
<gene>
    <name evidence="11" type="ORF">J2Z37_004720</name>
</gene>
<keyword evidence="2" id="KW-0813">Transport</keyword>
<feature type="transmembrane region" description="Helical" evidence="9">
    <location>
        <begin position="47"/>
        <end position="65"/>
    </location>
</feature>
<keyword evidence="5 9" id="KW-0812">Transmembrane</keyword>
<evidence type="ECO:0000256" key="1">
    <source>
        <dbReference type="ARBA" id="ARBA00004429"/>
    </source>
</evidence>
<protein>
    <submittedName>
        <fullName evidence="11">C4-dicarboxylate transporter DctQ subunit</fullName>
    </submittedName>
</protein>
<dbReference type="InterPro" id="IPR055348">
    <property type="entry name" value="DctQ"/>
</dbReference>
<comment type="caution">
    <text evidence="11">The sequence shown here is derived from an EMBL/GenBank/DDBJ whole genome shotgun (WGS) entry which is preliminary data.</text>
</comment>
<dbReference type="PANTHER" id="PTHR35011">
    <property type="entry name" value="2,3-DIKETO-L-GULONATE TRAP TRANSPORTER SMALL PERMEASE PROTEIN YIAM"/>
    <property type="match status" value="1"/>
</dbReference>
<evidence type="ECO:0000256" key="5">
    <source>
        <dbReference type="ARBA" id="ARBA00022692"/>
    </source>
</evidence>
<keyword evidence="3" id="KW-1003">Cell membrane</keyword>
<dbReference type="Pfam" id="PF04290">
    <property type="entry name" value="DctQ"/>
    <property type="match status" value="1"/>
</dbReference>
<keyword evidence="6 9" id="KW-1133">Transmembrane helix</keyword>
<feature type="transmembrane region" description="Helical" evidence="9">
    <location>
        <begin position="14"/>
        <end position="35"/>
    </location>
</feature>
<evidence type="ECO:0000259" key="10">
    <source>
        <dbReference type="Pfam" id="PF04290"/>
    </source>
</evidence>
<comment type="subcellular location">
    <subcellularLocation>
        <location evidence="1">Cell inner membrane</location>
        <topology evidence="1">Multi-pass membrane protein</topology>
    </subcellularLocation>
</comment>
<feature type="domain" description="Tripartite ATP-independent periplasmic transporters DctQ component" evidence="10">
    <location>
        <begin position="23"/>
        <end position="150"/>
    </location>
</feature>
<sequence length="165" mass="18789">MGGLLKGIRWIENIISGLTLVVLTVSVFLGVIFRYVLNNPLVWSEEMALVCFIWMTFVGSSIVLREKGHIQLDLTKLIKVDRLRNGLEWLGHLAVILILVVFIYYGFKQVAFATDKTTALQLPWKYVFLAVPVGSILMLIRMLEKLSKLIFTKKEAKESDSSWSL</sequence>
<evidence type="ECO:0000256" key="8">
    <source>
        <dbReference type="ARBA" id="ARBA00038436"/>
    </source>
</evidence>
<organism evidence="11 12">
    <name type="scientific">Ammoniphilus resinae</name>
    <dbReference type="NCBI Taxonomy" id="861532"/>
    <lineage>
        <taxon>Bacteria</taxon>
        <taxon>Bacillati</taxon>
        <taxon>Bacillota</taxon>
        <taxon>Bacilli</taxon>
        <taxon>Bacillales</taxon>
        <taxon>Paenibacillaceae</taxon>
        <taxon>Aneurinibacillus group</taxon>
        <taxon>Ammoniphilus</taxon>
    </lineage>
</organism>
<evidence type="ECO:0000256" key="7">
    <source>
        <dbReference type="ARBA" id="ARBA00023136"/>
    </source>
</evidence>
<evidence type="ECO:0000313" key="12">
    <source>
        <dbReference type="Proteomes" id="UP001519343"/>
    </source>
</evidence>
<feature type="transmembrane region" description="Helical" evidence="9">
    <location>
        <begin position="126"/>
        <end position="143"/>
    </location>
</feature>
<evidence type="ECO:0000256" key="9">
    <source>
        <dbReference type="SAM" id="Phobius"/>
    </source>
</evidence>